<comment type="caution">
    <text evidence="3">The sequence shown here is derived from an EMBL/GenBank/DDBJ whole genome shotgun (WGS) entry which is preliminary data.</text>
</comment>
<proteinExistence type="predicted"/>
<feature type="region of interest" description="Disordered" evidence="1">
    <location>
        <begin position="83"/>
        <end position="112"/>
    </location>
</feature>
<feature type="signal peptide" evidence="2">
    <location>
        <begin position="1"/>
        <end position="22"/>
    </location>
</feature>
<evidence type="ECO:0000256" key="2">
    <source>
        <dbReference type="SAM" id="SignalP"/>
    </source>
</evidence>
<sequence length="242" mass="25493">MRRTHTALALVFMLTAPLPALAQETGSPTPPTITVTGTGEASARPDQALATFTVLRTAETARAALDQANEAMREVSGGMRELGAEDRDLQTSGFSINPQYRYDNTEGSQQPPTIVGYEVRNTLTVRVRDLARLGEILDQAVTLGVNQGGEIRFDLAEPGPVEDAALKDAVADATATARLIAEAAGVTLGTVRQIHENVGMAPPPMPFATMKMRANGAAESVPVEAGENSFNASVSMVFAIGE</sequence>
<evidence type="ECO:0000313" key="3">
    <source>
        <dbReference type="EMBL" id="NDV85415.1"/>
    </source>
</evidence>
<name>A0A6L9MC66_9HYPH</name>
<gene>
    <name evidence="3" type="ORF">GTW51_01745</name>
</gene>
<dbReference type="Gene3D" id="3.30.70.2970">
    <property type="entry name" value="Protein of unknown function (DUF541), domain 2"/>
    <property type="match status" value="1"/>
</dbReference>
<dbReference type="EMBL" id="JAAAMJ010000001">
    <property type="protein sequence ID" value="NDV85415.1"/>
    <property type="molecule type" value="Genomic_DNA"/>
</dbReference>
<evidence type="ECO:0000313" key="4">
    <source>
        <dbReference type="Proteomes" id="UP000476332"/>
    </source>
</evidence>
<dbReference type="Gene3D" id="3.30.110.170">
    <property type="entry name" value="Protein of unknown function (DUF541), domain 1"/>
    <property type="match status" value="1"/>
</dbReference>
<keyword evidence="4" id="KW-1185">Reference proteome</keyword>
<dbReference type="RefSeq" id="WP_163042146.1">
    <property type="nucleotide sequence ID" value="NZ_JAAAMJ010000001.1"/>
</dbReference>
<dbReference type="AlphaFoldDB" id="A0A6L9MC66"/>
<reference evidence="3 4" key="1">
    <citation type="submission" date="2020-01" db="EMBL/GenBank/DDBJ databases">
        <title>Genomes of bacteria type strains.</title>
        <authorList>
            <person name="Chen J."/>
            <person name="Zhu S."/>
            <person name="Chen J."/>
        </authorList>
    </citation>
    <scope>NUCLEOTIDE SEQUENCE [LARGE SCALE GENOMIC DNA]</scope>
    <source>
        <strain evidence="3 4">KCTC 52919</strain>
    </source>
</reference>
<feature type="chain" id="PRO_5026827470" evidence="2">
    <location>
        <begin position="23"/>
        <end position="242"/>
    </location>
</feature>
<accession>A0A6L9MC66</accession>
<dbReference type="PANTHER" id="PTHR34387:SF2">
    <property type="entry name" value="SLR1258 PROTEIN"/>
    <property type="match status" value="1"/>
</dbReference>
<dbReference type="Proteomes" id="UP000476332">
    <property type="component" value="Unassembled WGS sequence"/>
</dbReference>
<dbReference type="InterPro" id="IPR007497">
    <property type="entry name" value="SIMPL/DUF541"/>
</dbReference>
<organism evidence="3 4">
    <name type="scientific">Aurantimonas aggregata</name>
    <dbReference type="NCBI Taxonomy" id="2047720"/>
    <lineage>
        <taxon>Bacteria</taxon>
        <taxon>Pseudomonadati</taxon>
        <taxon>Pseudomonadota</taxon>
        <taxon>Alphaproteobacteria</taxon>
        <taxon>Hyphomicrobiales</taxon>
        <taxon>Aurantimonadaceae</taxon>
        <taxon>Aurantimonas</taxon>
    </lineage>
</organism>
<dbReference type="Pfam" id="PF04402">
    <property type="entry name" value="SIMPL"/>
    <property type="match status" value="1"/>
</dbReference>
<dbReference type="InterPro" id="IPR052022">
    <property type="entry name" value="26kDa_periplasmic_antigen"/>
</dbReference>
<dbReference type="GO" id="GO:0006974">
    <property type="term" value="P:DNA damage response"/>
    <property type="evidence" value="ECO:0007669"/>
    <property type="project" value="TreeGrafter"/>
</dbReference>
<dbReference type="PANTHER" id="PTHR34387">
    <property type="entry name" value="SLR1258 PROTEIN"/>
    <property type="match status" value="1"/>
</dbReference>
<keyword evidence="2" id="KW-0732">Signal</keyword>
<evidence type="ECO:0000256" key="1">
    <source>
        <dbReference type="SAM" id="MobiDB-lite"/>
    </source>
</evidence>
<protein>
    <submittedName>
        <fullName evidence="3">DUF541 domain-containing protein</fullName>
    </submittedName>
</protein>